<dbReference type="PANTHER" id="PTHR40278:SF1">
    <property type="entry name" value="DNA UTILIZATION PROTEIN HOFN"/>
    <property type="match status" value="1"/>
</dbReference>
<accession>A0A8J3WYV0</accession>
<keyword evidence="2" id="KW-1185">Reference proteome</keyword>
<proteinExistence type="predicted"/>
<organism evidence="1 2">
    <name type="scientific">Planobispora takensis</name>
    <dbReference type="NCBI Taxonomy" id="1367882"/>
    <lineage>
        <taxon>Bacteria</taxon>
        <taxon>Bacillati</taxon>
        <taxon>Actinomycetota</taxon>
        <taxon>Actinomycetes</taxon>
        <taxon>Streptosporangiales</taxon>
        <taxon>Streptosporangiaceae</taxon>
        <taxon>Planobispora</taxon>
    </lineage>
</organism>
<gene>
    <name evidence="1" type="ORF">Pta02_61700</name>
</gene>
<reference evidence="1" key="1">
    <citation type="submission" date="2021-01" db="EMBL/GenBank/DDBJ databases">
        <title>Whole genome shotgun sequence of Planobispora takensis NBRC 109077.</title>
        <authorList>
            <person name="Komaki H."/>
            <person name="Tamura T."/>
        </authorList>
    </citation>
    <scope>NUCLEOTIDE SEQUENCE</scope>
    <source>
        <strain evidence="1">NBRC 109077</strain>
    </source>
</reference>
<dbReference type="Pfam" id="PF05137">
    <property type="entry name" value="PilN"/>
    <property type="match status" value="1"/>
</dbReference>
<dbReference type="Proteomes" id="UP000634476">
    <property type="component" value="Unassembled WGS sequence"/>
</dbReference>
<protein>
    <recommendedName>
        <fullName evidence="3">Fimbrial assembly protein</fullName>
    </recommendedName>
</protein>
<dbReference type="InterPro" id="IPR052534">
    <property type="entry name" value="Extracell_DNA_Util/SecSys_Comp"/>
</dbReference>
<name>A0A8J3WYV0_9ACTN</name>
<dbReference type="PANTHER" id="PTHR40278">
    <property type="entry name" value="DNA UTILIZATION PROTEIN HOFN"/>
    <property type="match status" value="1"/>
</dbReference>
<evidence type="ECO:0000313" key="2">
    <source>
        <dbReference type="Proteomes" id="UP000634476"/>
    </source>
</evidence>
<evidence type="ECO:0000313" key="1">
    <source>
        <dbReference type="EMBL" id="GII04162.1"/>
    </source>
</evidence>
<evidence type="ECO:0008006" key="3">
    <source>
        <dbReference type="Google" id="ProtNLM"/>
    </source>
</evidence>
<dbReference type="AlphaFoldDB" id="A0A8J3WYV0"/>
<sequence length="202" mass="21006">MAARRGRRVRAIVLSALSVFVLALAGWYVFAGYQTAAKEEELVSAEAEVQRLTHDQNEFSELVTTQSEAETINGQLSALLATDTQWADLLSATRKAAPDGVAVTGITGKVDDPAAGETTASEDALPNTSGKELVGELTITGTGEDKKTVAAYVDALGKVTGLGNPLLTDAHEMDPGVDFTVHVDITGSALGGRFSADAKKGS</sequence>
<dbReference type="InterPro" id="IPR007813">
    <property type="entry name" value="PilN"/>
</dbReference>
<dbReference type="EMBL" id="BOOK01000047">
    <property type="protein sequence ID" value="GII04162.1"/>
    <property type="molecule type" value="Genomic_DNA"/>
</dbReference>
<comment type="caution">
    <text evidence="1">The sequence shown here is derived from an EMBL/GenBank/DDBJ whole genome shotgun (WGS) entry which is preliminary data.</text>
</comment>